<dbReference type="GO" id="GO:0003677">
    <property type="term" value="F:DNA binding"/>
    <property type="evidence" value="ECO:0007669"/>
    <property type="project" value="UniProtKB-KW"/>
</dbReference>
<dbReference type="Gene3D" id="1.10.260.40">
    <property type="entry name" value="lambda repressor-like DNA-binding domains"/>
    <property type="match status" value="1"/>
</dbReference>
<keyword evidence="4" id="KW-0371">Homeobox</keyword>
<evidence type="ECO:0000259" key="7">
    <source>
        <dbReference type="Pfam" id="PF02376"/>
    </source>
</evidence>
<dbReference type="GO" id="GO:0005634">
    <property type="term" value="C:nucleus"/>
    <property type="evidence" value="ECO:0007669"/>
    <property type="project" value="UniProtKB-SubCell"/>
</dbReference>
<evidence type="ECO:0000313" key="8">
    <source>
        <dbReference type="EMBL" id="EFO98043.1"/>
    </source>
</evidence>
<protein>
    <recommendedName>
        <fullName evidence="7">CUT domain-containing protein</fullName>
    </recommendedName>
</protein>
<dbReference type="HOGENOM" id="CLU_2173346_0_0_1"/>
<dbReference type="Proteomes" id="UP000008281">
    <property type="component" value="Unassembled WGS sequence"/>
</dbReference>
<accession>E3NHH3</accession>
<evidence type="ECO:0000256" key="6">
    <source>
        <dbReference type="ARBA" id="ARBA00023242"/>
    </source>
</evidence>
<evidence type="ECO:0000256" key="3">
    <source>
        <dbReference type="ARBA" id="ARBA00023125"/>
    </source>
</evidence>
<dbReference type="SUPFAM" id="SSF47413">
    <property type="entry name" value="lambda repressor-like DNA-binding domains"/>
    <property type="match status" value="1"/>
</dbReference>
<evidence type="ECO:0000256" key="2">
    <source>
        <dbReference type="ARBA" id="ARBA00023015"/>
    </source>
</evidence>
<organism evidence="9">
    <name type="scientific">Caenorhabditis remanei</name>
    <name type="common">Caenorhabditis vulgaris</name>
    <dbReference type="NCBI Taxonomy" id="31234"/>
    <lineage>
        <taxon>Eukaryota</taxon>
        <taxon>Metazoa</taxon>
        <taxon>Ecdysozoa</taxon>
        <taxon>Nematoda</taxon>
        <taxon>Chromadorea</taxon>
        <taxon>Rhabditida</taxon>
        <taxon>Rhabditina</taxon>
        <taxon>Rhabditomorpha</taxon>
        <taxon>Rhabditoidea</taxon>
        <taxon>Rhabditidae</taxon>
        <taxon>Peloderinae</taxon>
        <taxon>Caenorhabditis</taxon>
    </lineage>
</organism>
<evidence type="ECO:0000256" key="5">
    <source>
        <dbReference type="ARBA" id="ARBA00023163"/>
    </source>
</evidence>
<keyword evidence="5" id="KW-0804">Transcription</keyword>
<reference evidence="8" key="1">
    <citation type="submission" date="2007-07" db="EMBL/GenBank/DDBJ databases">
        <title>PCAP assembly of the Caenorhabditis remanei genome.</title>
        <authorList>
            <consortium name="The Caenorhabditis remanei Sequencing Consortium"/>
            <person name="Wilson R.K."/>
        </authorList>
    </citation>
    <scope>NUCLEOTIDE SEQUENCE [LARGE SCALE GENOMIC DNA]</scope>
    <source>
        <strain evidence="8">PB4641</strain>
    </source>
</reference>
<keyword evidence="9" id="KW-1185">Reference proteome</keyword>
<evidence type="ECO:0000313" key="9">
    <source>
        <dbReference type="Proteomes" id="UP000008281"/>
    </source>
</evidence>
<dbReference type="InterPro" id="IPR003350">
    <property type="entry name" value="CUT_dom"/>
</dbReference>
<sequence>MNQLVAYMNTKKVTSDIKKWLARTRTTCKWFSTNIVGRAKRMLVINLNYPKEWKQLTKEVYVRLYNWMRMSVEERQDVMRFYWAEYVEEQESKDEVSKSLDNILKELRRQFSKCNKQ</sequence>
<keyword evidence="3" id="KW-0238">DNA-binding</keyword>
<dbReference type="AlphaFoldDB" id="E3NHH3"/>
<dbReference type="Pfam" id="PF02376">
    <property type="entry name" value="CUT"/>
    <property type="match status" value="1"/>
</dbReference>
<dbReference type="InParanoid" id="E3NHH3"/>
<feature type="domain" description="CUT" evidence="7">
    <location>
        <begin position="7"/>
        <end position="78"/>
    </location>
</feature>
<keyword evidence="6" id="KW-0539">Nucleus</keyword>
<evidence type="ECO:0000256" key="4">
    <source>
        <dbReference type="ARBA" id="ARBA00023155"/>
    </source>
</evidence>
<comment type="subcellular location">
    <subcellularLocation>
        <location evidence="1">Nucleus</location>
    </subcellularLocation>
</comment>
<gene>
    <name evidence="8" type="ORF">CRE_20051</name>
</gene>
<evidence type="ECO:0000256" key="1">
    <source>
        <dbReference type="ARBA" id="ARBA00004123"/>
    </source>
</evidence>
<keyword evidence="2" id="KW-0805">Transcription regulation</keyword>
<dbReference type="EMBL" id="DS268676">
    <property type="protein sequence ID" value="EFO98043.1"/>
    <property type="molecule type" value="Genomic_DNA"/>
</dbReference>
<dbReference type="OrthoDB" id="10257567at2759"/>
<name>E3NHH3_CAERE</name>
<proteinExistence type="predicted"/>
<dbReference type="InterPro" id="IPR010982">
    <property type="entry name" value="Lambda_DNA-bd_dom_sf"/>
</dbReference>